<feature type="repeat" description="WD" evidence="3">
    <location>
        <begin position="1240"/>
        <end position="1283"/>
    </location>
</feature>
<evidence type="ECO:0000256" key="1">
    <source>
        <dbReference type="ARBA" id="ARBA00022574"/>
    </source>
</evidence>
<dbReference type="InterPro" id="IPR027417">
    <property type="entry name" value="P-loop_NTPase"/>
</dbReference>
<feature type="repeat" description="WD" evidence="3">
    <location>
        <begin position="1108"/>
        <end position="1151"/>
    </location>
</feature>
<feature type="repeat" description="WD" evidence="3">
    <location>
        <begin position="798"/>
        <end position="839"/>
    </location>
</feature>
<protein>
    <recommendedName>
        <fullName evidence="4">Nephrocystin 3-like N-terminal domain-containing protein</fullName>
    </recommendedName>
</protein>
<dbReference type="CDD" id="cd00200">
    <property type="entry name" value="WD40"/>
    <property type="match status" value="2"/>
</dbReference>
<dbReference type="InterPro" id="IPR050349">
    <property type="entry name" value="WD_LIS1/nudF_dynein_reg"/>
</dbReference>
<comment type="caution">
    <text evidence="5">The sequence shown here is derived from an EMBL/GenBank/DDBJ whole genome shotgun (WGS) entry which is preliminary data.</text>
</comment>
<dbReference type="SUPFAM" id="SSF52540">
    <property type="entry name" value="P-loop containing nucleoside triphosphate hydrolases"/>
    <property type="match status" value="1"/>
</dbReference>
<feature type="repeat" description="WD" evidence="3">
    <location>
        <begin position="1085"/>
        <end position="1107"/>
    </location>
</feature>
<proteinExistence type="predicted"/>
<dbReference type="InterPro" id="IPR019775">
    <property type="entry name" value="WD40_repeat_CS"/>
</dbReference>
<dbReference type="InterPro" id="IPR015943">
    <property type="entry name" value="WD40/YVTN_repeat-like_dom_sf"/>
</dbReference>
<dbReference type="InterPro" id="IPR001680">
    <property type="entry name" value="WD40_rpt"/>
</dbReference>
<dbReference type="Proteomes" id="UP001230188">
    <property type="component" value="Unassembled WGS sequence"/>
</dbReference>
<keyword evidence="1 3" id="KW-0853">WD repeat</keyword>
<sequence length="1375" mass="151418">MTANIREEVVAATLKAARMIATEGTGEKQPAHGLLFIIGDSKELLDPDPELPFAQPKLKVCSKYGKFPKDLDRRGGDPSRGGDPILIQKCCENDAEKRALQTLCTHDNAIVVDGASGQVCCGGFLNRDLTSPYGTGARTTAASAIAVNATCVSIKASEDICGTRANPVAPDAKLEVFRRNYYPKQVPVVPPSLESELHPLPFERELKWHVEQFVPGTRDWILDFLISWVRNTDGPRCCVLFAGPGFGKTAIVAKLCALLENDILIAVHLVQHNNAAKRDPCRMIKSFSYQIARALPEYRQLVEEILAAGSCDLNDIAQLFDCLILEPLASIELPEEGRLLIVIDALDEAEHATKNDLLDLVAREFPKLPTRIAVLVTSRRELKARTKLSTLRPKVLDSEENAEECANDVHKFLRAILAPVVEPEHLEATITTAAAKAQGVFLYLYWLRKRLEEDQPHANIEALPDGLAGAYLAQFTRVFPGGFSIDCRKVLEAILAAPVPPHTANTLPGLSGVPRCKDIVGLLSQLFPVGDDGCVYSFHKSIPDWLMGEFPYEDRSDEDPYFIDRVAVHRRAAAACVAALLREPDVRRNVNESDVHAAAVIREEWSGAGDDERDLLAPDDYALPWAITHLVAAKQQDVALALLCSLRFVTLRVGAGQMAELIADTTKVPGAEATLLRRALVLSQNHVGVWGFEVLAEELWQRLLEPAKKWHMMSVSRLARDARRMARGMRIITARHASLTPANAPLQCVLEGHEGGVKGVTAFKKSDGETRVASCSFDHTVRVWDPMAGRELLKLEGHQHHVLGVVAFKTSDGTQLLASCSADKSLRVWDPNAGVQIRKIVGHEDRVVGVTAFEMNNATCLASCSHDKTVRVWDPMTGRELHKLKGHQKWVNGVVAFKMNNAMCLASCSGDTTVRVWNPIEERQLLRLEGHQYPVNSVVAFGASDGPRLASGSFDKTVRIWNPIDRCELHKLEGHRDSVLSLAAFSTSEGTWLLASGSINKTVRIWNPIEGQQLNKLEGHDGLVYGLVAFELSEGVLRLASCSADGTVRIWDPIASGRTSELETHKKKVRGLAAFSMTRDGEPRLASCSEDGTVRVWDPSSRSELQKLEGHEDKVYGVVVFKLNDAICLASCSIDCTVRVWDPTSGRELHELEGHRSSVNGVTVLKMNEEVRLASCSGDKTLRVWDLTEGREINTLEGHRDAVIGVVAFEMNDEVRLATCSKDTTVRVWDPTTGHQLYVLEGHEDTVNGVVAFKMNDTLCLASCSDDKTVRVWDLTTARQLHKLQGHQARVRCVVAFDPTNKTPRLASSSDDKTVRVWDPAIAGKIALFVLPMESTVRCMTVFEMTATGGDDQNDDMVCAFGHLNGTITYWDVRF</sequence>
<evidence type="ECO:0000256" key="2">
    <source>
        <dbReference type="ARBA" id="ARBA00022737"/>
    </source>
</evidence>
<reference evidence="5" key="1">
    <citation type="submission" date="2023-01" db="EMBL/GenBank/DDBJ databases">
        <title>Metagenome sequencing of chrysophaentin producing Chrysophaeum taylorii.</title>
        <authorList>
            <person name="Davison J."/>
            <person name="Bewley C."/>
        </authorList>
    </citation>
    <scope>NUCLEOTIDE SEQUENCE</scope>
    <source>
        <strain evidence="5">NIES-1699</strain>
    </source>
</reference>
<dbReference type="SUPFAM" id="SSF50978">
    <property type="entry name" value="WD40 repeat-like"/>
    <property type="match status" value="2"/>
</dbReference>
<dbReference type="Pfam" id="PF00400">
    <property type="entry name" value="WD40"/>
    <property type="match status" value="13"/>
</dbReference>
<feature type="repeat" description="WD" evidence="3">
    <location>
        <begin position="928"/>
        <end position="962"/>
    </location>
</feature>
<name>A0AAD7XJX4_9STRA</name>
<dbReference type="PROSITE" id="PS50231">
    <property type="entry name" value="RICIN_B_LECTIN"/>
    <property type="match status" value="1"/>
</dbReference>
<dbReference type="EMBL" id="JAQMWT010000454">
    <property type="protein sequence ID" value="KAJ8601081.1"/>
    <property type="molecule type" value="Genomic_DNA"/>
</dbReference>
<dbReference type="InterPro" id="IPR020472">
    <property type="entry name" value="WD40_PAC1"/>
</dbReference>
<dbReference type="SMART" id="SM00320">
    <property type="entry name" value="WD40"/>
    <property type="match status" value="14"/>
</dbReference>
<dbReference type="Gene3D" id="2.130.10.10">
    <property type="entry name" value="YVTN repeat-like/Quinoprotein amine dehydrogenase"/>
    <property type="match status" value="4"/>
</dbReference>
<dbReference type="PANTHER" id="PTHR44129">
    <property type="entry name" value="WD REPEAT-CONTAINING PROTEIN POP1"/>
    <property type="match status" value="1"/>
</dbReference>
<evidence type="ECO:0000313" key="5">
    <source>
        <dbReference type="EMBL" id="KAJ8601081.1"/>
    </source>
</evidence>
<dbReference type="Pfam" id="PF24883">
    <property type="entry name" value="NPHP3_N"/>
    <property type="match status" value="1"/>
</dbReference>
<dbReference type="PROSITE" id="PS50082">
    <property type="entry name" value="WD_REPEATS_2"/>
    <property type="match status" value="12"/>
</dbReference>
<keyword evidence="6" id="KW-1185">Reference proteome</keyword>
<evidence type="ECO:0000259" key="4">
    <source>
        <dbReference type="Pfam" id="PF24883"/>
    </source>
</evidence>
<keyword evidence="2" id="KW-0677">Repeat</keyword>
<accession>A0AAD7XJX4</accession>
<dbReference type="Gene3D" id="3.40.50.300">
    <property type="entry name" value="P-loop containing nucleotide triphosphate hydrolases"/>
    <property type="match status" value="1"/>
</dbReference>
<dbReference type="InterPro" id="IPR036322">
    <property type="entry name" value="WD40_repeat_dom_sf"/>
</dbReference>
<gene>
    <name evidence="5" type="ORF">CTAYLR_008202</name>
</gene>
<dbReference type="InterPro" id="IPR056884">
    <property type="entry name" value="NPHP3-like_N"/>
</dbReference>
<feature type="repeat" description="WD" evidence="3">
    <location>
        <begin position="750"/>
        <end position="794"/>
    </location>
</feature>
<dbReference type="PROSITE" id="PS00678">
    <property type="entry name" value="WD_REPEATS_1"/>
    <property type="match status" value="2"/>
</dbReference>
<feature type="repeat" description="WD" evidence="3">
    <location>
        <begin position="840"/>
        <end position="883"/>
    </location>
</feature>
<dbReference type="PROSITE" id="PS50294">
    <property type="entry name" value="WD_REPEATS_REGION"/>
    <property type="match status" value="3"/>
</dbReference>
<feature type="repeat" description="WD" evidence="3">
    <location>
        <begin position="1152"/>
        <end position="1195"/>
    </location>
</feature>
<feature type="repeat" description="WD" evidence="3">
    <location>
        <begin position="1196"/>
        <end position="1239"/>
    </location>
</feature>
<feature type="repeat" description="WD" evidence="3">
    <location>
        <begin position="972"/>
        <end position="1016"/>
    </location>
</feature>
<organism evidence="5 6">
    <name type="scientific">Chrysophaeum taylorii</name>
    <dbReference type="NCBI Taxonomy" id="2483200"/>
    <lineage>
        <taxon>Eukaryota</taxon>
        <taxon>Sar</taxon>
        <taxon>Stramenopiles</taxon>
        <taxon>Ochrophyta</taxon>
        <taxon>Pelagophyceae</taxon>
        <taxon>Pelagomonadales</taxon>
        <taxon>Pelagomonadaceae</taxon>
        <taxon>Chrysophaeum</taxon>
    </lineage>
</organism>
<dbReference type="PRINTS" id="PR00320">
    <property type="entry name" value="GPROTEINBRPT"/>
</dbReference>
<evidence type="ECO:0000256" key="3">
    <source>
        <dbReference type="PROSITE-ProRule" id="PRU00221"/>
    </source>
</evidence>
<feature type="repeat" description="WD" evidence="3">
    <location>
        <begin position="1284"/>
        <end position="1319"/>
    </location>
</feature>
<evidence type="ECO:0000313" key="6">
    <source>
        <dbReference type="Proteomes" id="UP001230188"/>
    </source>
</evidence>
<feature type="domain" description="Nephrocystin 3-like N-terminal" evidence="4">
    <location>
        <begin position="216"/>
        <end position="379"/>
    </location>
</feature>
<feature type="repeat" description="WD" evidence="3">
    <location>
        <begin position="1039"/>
        <end position="1052"/>
    </location>
</feature>